<dbReference type="Proteomes" id="UP000461670">
    <property type="component" value="Unassembled WGS sequence"/>
</dbReference>
<comment type="similarity">
    <text evidence="2">Belongs to the CorA metal ion transporter (MIT) (TC 1.A.35) family.</text>
</comment>
<keyword evidence="10 11" id="KW-0472">Membrane</keyword>
<evidence type="ECO:0000256" key="1">
    <source>
        <dbReference type="ARBA" id="ARBA00004651"/>
    </source>
</evidence>
<evidence type="ECO:0000256" key="8">
    <source>
        <dbReference type="ARBA" id="ARBA00022989"/>
    </source>
</evidence>
<name>A0A7V8FN70_9BURK</name>
<keyword evidence="3" id="KW-0813">Transport</keyword>
<keyword evidence="5" id="KW-0997">Cell inner membrane</keyword>
<keyword evidence="4" id="KW-1003">Cell membrane</keyword>
<gene>
    <name evidence="12" type="primary">zntB</name>
    <name evidence="12" type="ORF">GAK30_02311</name>
</gene>
<evidence type="ECO:0000256" key="2">
    <source>
        <dbReference type="ARBA" id="ARBA00009765"/>
    </source>
</evidence>
<dbReference type="GO" id="GO:0015087">
    <property type="term" value="F:cobalt ion transmembrane transporter activity"/>
    <property type="evidence" value="ECO:0007669"/>
    <property type="project" value="TreeGrafter"/>
</dbReference>
<dbReference type="GO" id="GO:0015095">
    <property type="term" value="F:magnesium ion transmembrane transporter activity"/>
    <property type="evidence" value="ECO:0007669"/>
    <property type="project" value="TreeGrafter"/>
</dbReference>
<dbReference type="SUPFAM" id="SSF144083">
    <property type="entry name" value="Magnesium transport protein CorA, transmembrane region"/>
    <property type="match status" value="1"/>
</dbReference>
<feature type="transmembrane region" description="Helical" evidence="11">
    <location>
        <begin position="309"/>
        <end position="333"/>
    </location>
</feature>
<keyword evidence="8 11" id="KW-1133">Transmembrane helix</keyword>
<evidence type="ECO:0000256" key="9">
    <source>
        <dbReference type="ARBA" id="ARBA00023065"/>
    </source>
</evidence>
<dbReference type="InterPro" id="IPR045863">
    <property type="entry name" value="CorA_TM1_TM2"/>
</dbReference>
<dbReference type="AlphaFoldDB" id="A0A7V8FN70"/>
<evidence type="ECO:0000256" key="7">
    <source>
        <dbReference type="ARBA" id="ARBA00022833"/>
    </source>
</evidence>
<evidence type="ECO:0000313" key="12">
    <source>
        <dbReference type="EMBL" id="KAF1020708.1"/>
    </source>
</evidence>
<dbReference type="GO" id="GO:0005886">
    <property type="term" value="C:plasma membrane"/>
    <property type="evidence" value="ECO:0007669"/>
    <property type="project" value="UniProtKB-SubCell"/>
</dbReference>
<keyword evidence="6 11" id="KW-0812">Transmembrane</keyword>
<dbReference type="InterPro" id="IPR045861">
    <property type="entry name" value="CorA_cytoplasmic_dom"/>
</dbReference>
<evidence type="ECO:0000256" key="5">
    <source>
        <dbReference type="ARBA" id="ARBA00022519"/>
    </source>
</evidence>
<dbReference type="InterPro" id="IPR002523">
    <property type="entry name" value="MgTranspt_CorA/ZnTranspt_ZntB"/>
</dbReference>
<dbReference type="EMBL" id="WNDQ01000031">
    <property type="protein sequence ID" value="KAF1020708.1"/>
    <property type="molecule type" value="Genomic_DNA"/>
</dbReference>
<keyword evidence="7" id="KW-0862">Zinc</keyword>
<feature type="transmembrane region" description="Helical" evidence="11">
    <location>
        <begin position="345"/>
        <end position="365"/>
    </location>
</feature>
<dbReference type="CDD" id="cd12834">
    <property type="entry name" value="ZntB_u1"/>
    <property type="match status" value="1"/>
</dbReference>
<evidence type="ECO:0000256" key="10">
    <source>
        <dbReference type="ARBA" id="ARBA00023136"/>
    </source>
</evidence>
<dbReference type="PANTHER" id="PTHR46494:SF3">
    <property type="entry name" value="ZINC TRANSPORT PROTEIN ZNTB"/>
    <property type="match status" value="1"/>
</dbReference>
<evidence type="ECO:0000256" key="4">
    <source>
        <dbReference type="ARBA" id="ARBA00022475"/>
    </source>
</evidence>
<proteinExistence type="inferred from homology"/>
<accession>A0A7V8FN70</accession>
<dbReference type="PANTHER" id="PTHR46494">
    <property type="entry name" value="CORA FAMILY METAL ION TRANSPORTER (EUROFUNG)"/>
    <property type="match status" value="1"/>
</dbReference>
<evidence type="ECO:0000313" key="13">
    <source>
        <dbReference type="Proteomes" id="UP000461670"/>
    </source>
</evidence>
<dbReference type="Gene3D" id="1.20.58.340">
    <property type="entry name" value="Magnesium transport protein CorA, transmembrane region"/>
    <property type="match status" value="2"/>
</dbReference>
<comment type="caution">
    <text evidence="12">The sequence shown here is derived from an EMBL/GenBank/DDBJ whole genome shotgun (WGS) entry which is preliminary data.</text>
</comment>
<evidence type="ECO:0000256" key="11">
    <source>
        <dbReference type="SAM" id="Phobius"/>
    </source>
</evidence>
<organism evidence="12 13">
    <name type="scientific">Paracidovorax wautersii</name>
    <dbReference type="NCBI Taxonomy" id="1177982"/>
    <lineage>
        <taxon>Bacteria</taxon>
        <taxon>Pseudomonadati</taxon>
        <taxon>Pseudomonadota</taxon>
        <taxon>Betaproteobacteria</taxon>
        <taxon>Burkholderiales</taxon>
        <taxon>Comamonadaceae</taxon>
        <taxon>Paracidovorax</taxon>
    </lineage>
</organism>
<comment type="subcellular location">
    <subcellularLocation>
        <location evidence="1">Cell membrane</location>
        <topology evidence="1">Multi-pass membrane protein</topology>
    </subcellularLocation>
</comment>
<reference evidence="13" key="1">
    <citation type="journal article" date="2020" name="MBio">
        <title>Horizontal gene transfer to a defensive symbiont with a reduced genome amongst a multipartite beetle microbiome.</title>
        <authorList>
            <person name="Waterworth S.C."/>
            <person name="Florez L.V."/>
            <person name="Rees E.R."/>
            <person name="Hertweck C."/>
            <person name="Kaltenpoth M."/>
            <person name="Kwan J.C."/>
        </authorList>
    </citation>
    <scope>NUCLEOTIDE SEQUENCE [LARGE SCALE GENOMIC DNA]</scope>
</reference>
<dbReference type="GO" id="GO:0050897">
    <property type="term" value="F:cobalt ion binding"/>
    <property type="evidence" value="ECO:0007669"/>
    <property type="project" value="TreeGrafter"/>
</dbReference>
<sequence>MPPHYRGALMSPAPSFDAHASHVFSNYGGDGQGLICGYAFGGDATARTAEVSSEQAAQWLASRSSPGDPTGTPQGPADGYLWLHFNLANGQAVKWMERHAGLPAEFFEALGDPQAASTRIERADDFLVALVNDVHFDFGFESSDIATLWICVGPRIVVTARTRPLRSVDALRMAVRQGEAPATSTAMLEHLLRTQADVLVKVVRGVTSRVDEVEDELLKAKPDHRRARLGELRRLLVRLQRLLAPEPAALFRLLQRPPGWMAAGDVEDLRGASEEFSTVLRDMHGLQERIKLLQEEVAARVNEDNNRSLFVLTVVTVLALPINILAGLLGMNVGGIPFAQNPDGFWIVAATVATFTVVAAWLAFWRKR</sequence>
<evidence type="ECO:0000256" key="3">
    <source>
        <dbReference type="ARBA" id="ARBA00022448"/>
    </source>
</evidence>
<dbReference type="GO" id="GO:0000287">
    <property type="term" value="F:magnesium ion binding"/>
    <property type="evidence" value="ECO:0007669"/>
    <property type="project" value="TreeGrafter"/>
</dbReference>
<protein>
    <submittedName>
        <fullName evidence="12">Zinc transport protein ZntB</fullName>
    </submittedName>
</protein>
<dbReference type="Gene3D" id="3.30.460.20">
    <property type="entry name" value="CorA soluble domain-like"/>
    <property type="match status" value="1"/>
</dbReference>
<dbReference type="Pfam" id="PF01544">
    <property type="entry name" value="CorA"/>
    <property type="match status" value="1"/>
</dbReference>
<keyword evidence="9" id="KW-0406">Ion transport</keyword>
<evidence type="ECO:0000256" key="6">
    <source>
        <dbReference type="ARBA" id="ARBA00022692"/>
    </source>
</evidence>
<dbReference type="SUPFAM" id="SSF143865">
    <property type="entry name" value="CorA soluble domain-like"/>
    <property type="match status" value="1"/>
</dbReference>